<feature type="domain" description="EGF-like" evidence="7">
    <location>
        <begin position="35"/>
        <end position="70"/>
    </location>
</feature>
<proteinExistence type="predicted"/>
<keyword evidence="5" id="KW-0325">Glycoprotein</keyword>
<evidence type="ECO:0000256" key="3">
    <source>
        <dbReference type="ARBA" id="ARBA00022737"/>
    </source>
</evidence>
<evidence type="ECO:0000256" key="2">
    <source>
        <dbReference type="ARBA" id="ARBA00022729"/>
    </source>
</evidence>
<dbReference type="Pfam" id="PF00008">
    <property type="entry name" value="EGF"/>
    <property type="match status" value="2"/>
</dbReference>
<keyword evidence="4 6" id="KW-1015">Disulfide bond</keyword>
<dbReference type="FunFam" id="2.10.25.10:FF:000321">
    <property type="entry name" value="Protein delta homolog 1"/>
    <property type="match status" value="2"/>
</dbReference>
<dbReference type="Gene3D" id="2.10.25.10">
    <property type="entry name" value="Laminin"/>
    <property type="match status" value="2"/>
</dbReference>
<evidence type="ECO:0000256" key="6">
    <source>
        <dbReference type="PROSITE-ProRule" id="PRU00076"/>
    </source>
</evidence>
<accession>A0A0L8GZN8</accession>
<dbReference type="SMART" id="SM00181">
    <property type="entry name" value="EGF"/>
    <property type="match status" value="2"/>
</dbReference>
<feature type="domain" description="EGF-like" evidence="7">
    <location>
        <begin position="1"/>
        <end position="32"/>
    </location>
</feature>
<feature type="non-terminal residue" evidence="8">
    <location>
        <position position="1"/>
    </location>
</feature>
<dbReference type="PROSITE" id="PS00022">
    <property type="entry name" value="EGF_1"/>
    <property type="match status" value="1"/>
</dbReference>
<feature type="non-terminal residue" evidence="8">
    <location>
        <position position="71"/>
    </location>
</feature>
<keyword evidence="3" id="KW-0677">Repeat</keyword>
<evidence type="ECO:0000256" key="5">
    <source>
        <dbReference type="ARBA" id="ARBA00023180"/>
    </source>
</evidence>
<dbReference type="AlphaFoldDB" id="A0A0L8GZN8"/>
<dbReference type="SMART" id="SM00179">
    <property type="entry name" value="EGF_CA"/>
    <property type="match status" value="2"/>
</dbReference>
<name>A0A0L8GZN8_OCTBM</name>
<comment type="caution">
    <text evidence="6">Lacks conserved residue(s) required for the propagation of feature annotation.</text>
</comment>
<dbReference type="EMBL" id="KQ419907">
    <property type="protein sequence ID" value="KOF82030.1"/>
    <property type="molecule type" value="Genomic_DNA"/>
</dbReference>
<feature type="disulfide bond" evidence="6">
    <location>
        <begin position="60"/>
        <end position="69"/>
    </location>
</feature>
<dbReference type="PANTHER" id="PTHR45836">
    <property type="entry name" value="SLIT HOMOLOG"/>
    <property type="match status" value="1"/>
</dbReference>
<dbReference type="PROSITE" id="PS50026">
    <property type="entry name" value="EGF_3"/>
    <property type="match status" value="2"/>
</dbReference>
<dbReference type="InterPro" id="IPR000742">
    <property type="entry name" value="EGF"/>
</dbReference>
<keyword evidence="1 6" id="KW-0245">EGF-like domain</keyword>
<dbReference type="PROSITE" id="PS01186">
    <property type="entry name" value="EGF_2"/>
    <property type="match status" value="1"/>
</dbReference>
<evidence type="ECO:0000256" key="1">
    <source>
        <dbReference type="ARBA" id="ARBA00022536"/>
    </source>
</evidence>
<reference evidence="8" key="1">
    <citation type="submission" date="2015-07" db="EMBL/GenBank/DDBJ databases">
        <title>MeaNS - Measles Nucleotide Surveillance Program.</title>
        <authorList>
            <person name="Tran T."/>
            <person name="Druce J."/>
        </authorList>
    </citation>
    <scope>NUCLEOTIDE SEQUENCE</scope>
    <source>
        <strain evidence="8">UCB-OBI-ISO-001</strain>
        <tissue evidence="8">Gonad</tissue>
    </source>
</reference>
<dbReference type="SUPFAM" id="SSF57196">
    <property type="entry name" value="EGF/Laminin"/>
    <property type="match status" value="2"/>
</dbReference>
<sequence>NPCYKRPCKNSGACIRRGRRFTCKCRRGYIGRYCLNPCYNRPCKNGGACIKKGRRFTCKCRRGYIGRYCRT</sequence>
<dbReference type="STRING" id="37653.A0A0L8GZN8"/>
<dbReference type="InterPro" id="IPR051355">
    <property type="entry name" value="Notch/Slit_guidance"/>
</dbReference>
<evidence type="ECO:0000256" key="4">
    <source>
        <dbReference type="ARBA" id="ARBA00023157"/>
    </source>
</evidence>
<dbReference type="GO" id="GO:0005509">
    <property type="term" value="F:calcium ion binding"/>
    <property type="evidence" value="ECO:0007669"/>
    <property type="project" value="InterPro"/>
</dbReference>
<protein>
    <recommendedName>
        <fullName evidence="7">EGF-like domain-containing protein</fullName>
    </recommendedName>
</protein>
<evidence type="ECO:0000259" key="7">
    <source>
        <dbReference type="PROSITE" id="PS50026"/>
    </source>
</evidence>
<evidence type="ECO:0000313" key="8">
    <source>
        <dbReference type="EMBL" id="KOF82030.1"/>
    </source>
</evidence>
<gene>
    <name evidence="8" type="ORF">OCBIM_22025808mg</name>
</gene>
<keyword evidence="2" id="KW-0732">Signal</keyword>
<dbReference type="GO" id="GO:0007411">
    <property type="term" value="P:axon guidance"/>
    <property type="evidence" value="ECO:0007669"/>
    <property type="project" value="TreeGrafter"/>
</dbReference>
<dbReference type="InterPro" id="IPR001881">
    <property type="entry name" value="EGF-like_Ca-bd_dom"/>
</dbReference>
<organism evidence="8">
    <name type="scientific">Octopus bimaculoides</name>
    <name type="common">California two-spotted octopus</name>
    <dbReference type="NCBI Taxonomy" id="37653"/>
    <lineage>
        <taxon>Eukaryota</taxon>
        <taxon>Metazoa</taxon>
        <taxon>Spiralia</taxon>
        <taxon>Lophotrochozoa</taxon>
        <taxon>Mollusca</taxon>
        <taxon>Cephalopoda</taxon>
        <taxon>Coleoidea</taxon>
        <taxon>Octopodiformes</taxon>
        <taxon>Octopoda</taxon>
        <taxon>Incirrata</taxon>
        <taxon>Octopodidae</taxon>
        <taxon>Octopus</taxon>
    </lineage>
</organism>